<dbReference type="Gene3D" id="2.60.40.10">
    <property type="entry name" value="Immunoglobulins"/>
    <property type="match status" value="1"/>
</dbReference>
<evidence type="ECO:0000313" key="2">
    <source>
        <dbReference type="Proteomes" id="UP000077071"/>
    </source>
</evidence>
<dbReference type="KEGG" id="rtn:A6122_0697"/>
<accession>A0A160KQL4</accession>
<dbReference type="Proteomes" id="UP000077071">
    <property type="component" value="Chromosome"/>
</dbReference>
<dbReference type="AlphaFoldDB" id="A0A160KQL4"/>
<dbReference type="STRING" id="33888.A6122_0697"/>
<dbReference type="EMBL" id="CP015515">
    <property type="protein sequence ID" value="AND15850.1"/>
    <property type="molecule type" value="Genomic_DNA"/>
</dbReference>
<dbReference type="GO" id="GO:0005975">
    <property type="term" value="P:carbohydrate metabolic process"/>
    <property type="evidence" value="ECO:0007669"/>
    <property type="project" value="UniProtKB-ARBA"/>
</dbReference>
<reference evidence="1 2" key="1">
    <citation type="submission" date="2016-05" db="EMBL/GenBank/DDBJ databases">
        <title>Complete genome sequence of Rathayibacter tritici NCPPB 1953.</title>
        <authorList>
            <person name="Park J."/>
            <person name="Lee H.-H."/>
            <person name="Lee S.-W."/>
            <person name="Seo Y.-S."/>
        </authorList>
    </citation>
    <scope>NUCLEOTIDE SEQUENCE [LARGE SCALE GENOMIC DNA]</scope>
    <source>
        <strain evidence="1 2">NCPPB 1953</strain>
    </source>
</reference>
<gene>
    <name evidence="1" type="ORF">A6122_0697</name>
</gene>
<proteinExistence type="predicted"/>
<protein>
    <recommendedName>
        <fullName evidence="3">Bacterial Ig domain-containing protein</fullName>
    </recommendedName>
</protein>
<name>A0A160KQL4_9MICO</name>
<organism evidence="1 2">
    <name type="scientific">Rathayibacter tritici</name>
    <dbReference type="NCBI Taxonomy" id="33888"/>
    <lineage>
        <taxon>Bacteria</taxon>
        <taxon>Bacillati</taxon>
        <taxon>Actinomycetota</taxon>
        <taxon>Actinomycetes</taxon>
        <taxon>Micrococcales</taxon>
        <taxon>Microbacteriaceae</taxon>
        <taxon>Rathayibacter</taxon>
    </lineage>
</organism>
<dbReference type="InterPro" id="IPR013783">
    <property type="entry name" value="Ig-like_fold"/>
</dbReference>
<dbReference type="PATRIC" id="fig|33888.3.peg.777"/>
<sequence length="157" mass="15490">MLDTDGRLLPDAAGTAEPGATVLLVDAADDRRYGAATADATGRWTATALPLPLGRTTVLARSASGASAPASVDLRAPTLIAPDSASAGDVRVLVLADSDADGLELLVDGEPVQALAPGAPVLTTTIDLPAGTHVVGVRYSAPGGRVGAIATSAVTVE</sequence>
<evidence type="ECO:0008006" key="3">
    <source>
        <dbReference type="Google" id="ProtNLM"/>
    </source>
</evidence>
<evidence type="ECO:0000313" key="1">
    <source>
        <dbReference type="EMBL" id="AND15850.1"/>
    </source>
</evidence>
<keyword evidence="2" id="KW-1185">Reference proteome</keyword>